<keyword evidence="3" id="KW-1185">Reference proteome</keyword>
<dbReference type="STRING" id="1188229.GlitD10_2701"/>
<reference evidence="2 3" key="1">
    <citation type="submission" date="2016-10" db="EMBL/GenBank/DDBJ databases">
        <title>Description of Gloeomargarita lithophora gen. nov., sp. nov., a thylakoid-bearing basal-branching cyanobacterium with intracellular carbonates, and proposal for Gloeomargaritales ord. nov.</title>
        <authorList>
            <person name="Moreira D."/>
            <person name="Tavera R."/>
            <person name="Benzerara K."/>
            <person name="Skouri-Panet F."/>
            <person name="Couradeau E."/>
            <person name="Gerard E."/>
            <person name="Loussert C."/>
            <person name="Novelo E."/>
            <person name="Zivanovic Y."/>
            <person name="Lopez-Garcia P."/>
        </authorList>
    </citation>
    <scope>NUCLEOTIDE SEQUENCE [LARGE SCALE GENOMIC DNA]</scope>
    <source>
        <strain evidence="2 3">D10</strain>
    </source>
</reference>
<organism evidence="2 3">
    <name type="scientific">Gloeomargarita lithophora Alchichica-D10</name>
    <dbReference type="NCBI Taxonomy" id="1188229"/>
    <lineage>
        <taxon>Bacteria</taxon>
        <taxon>Bacillati</taxon>
        <taxon>Cyanobacteriota</taxon>
        <taxon>Cyanophyceae</taxon>
        <taxon>Gloeomargaritales</taxon>
        <taxon>Gloeomargaritaceae</taxon>
        <taxon>Gloeomargarita</taxon>
    </lineage>
</organism>
<dbReference type="Proteomes" id="UP000180235">
    <property type="component" value="Chromosome"/>
</dbReference>
<evidence type="ECO:0000259" key="1">
    <source>
        <dbReference type="Pfam" id="PF24698"/>
    </source>
</evidence>
<name>A0A1J0AGH1_9CYAN</name>
<evidence type="ECO:0000313" key="3">
    <source>
        <dbReference type="Proteomes" id="UP000180235"/>
    </source>
</evidence>
<gene>
    <name evidence="2" type="ORF">GlitD10_2701</name>
</gene>
<evidence type="ECO:0000313" key="2">
    <source>
        <dbReference type="EMBL" id="APB35044.1"/>
    </source>
</evidence>
<proteinExistence type="predicted"/>
<dbReference type="Pfam" id="PF24698">
    <property type="entry name" value="DUF7662"/>
    <property type="match status" value="1"/>
</dbReference>
<protein>
    <recommendedName>
        <fullName evidence="1">DUF7662 domain-containing protein</fullName>
    </recommendedName>
</protein>
<dbReference type="KEGG" id="glt:GlitD10_2701"/>
<accession>A0A1J0AGH1</accession>
<sequence length="58" mass="6748">MSIKYGSKYYPLFEHLQGYKQEAVTLTFAEIETLMGCSLPESAQRKKNWWSNRDSPMG</sequence>
<feature type="domain" description="DUF7662" evidence="1">
    <location>
        <begin position="9"/>
        <end position="54"/>
    </location>
</feature>
<dbReference type="EMBL" id="CP017675">
    <property type="protein sequence ID" value="APB35044.1"/>
    <property type="molecule type" value="Genomic_DNA"/>
</dbReference>
<dbReference type="InterPro" id="IPR056079">
    <property type="entry name" value="DUF7662"/>
</dbReference>
<dbReference type="AlphaFoldDB" id="A0A1J0AGH1"/>